<dbReference type="Proteomes" id="UP000790377">
    <property type="component" value="Unassembled WGS sequence"/>
</dbReference>
<evidence type="ECO:0000313" key="1">
    <source>
        <dbReference type="EMBL" id="KAH7903101.1"/>
    </source>
</evidence>
<evidence type="ECO:0000313" key="2">
    <source>
        <dbReference type="Proteomes" id="UP000790377"/>
    </source>
</evidence>
<reference evidence="1" key="1">
    <citation type="journal article" date="2021" name="New Phytol.">
        <title>Evolutionary innovations through gain and loss of genes in the ectomycorrhizal Boletales.</title>
        <authorList>
            <person name="Wu G."/>
            <person name="Miyauchi S."/>
            <person name="Morin E."/>
            <person name="Kuo A."/>
            <person name="Drula E."/>
            <person name="Varga T."/>
            <person name="Kohler A."/>
            <person name="Feng B."/>
            <person name="Cao Y."/>
            <person name="Lipzen A."/>
            <person name="Daum C."/>
            <person name="Hundley H."/>
            <person name="Pangilinan J."/>
            <person name="Johnson J."/>
            <person name="Barry K."/>
            <person name="LaButti K."/>
            <person name="Ng V."/>
            <person name="Ahrendt S."/>
            <person name="Min B."/>
            <person name="Choi I.G."/>
            <person name="Park H."/>
            <person name="Plett J.M."/>
            <person name="Magnuson J."/>
            <person name="Spatafora J.W."/>
            <person name="Nagy L.G."/>
            <person name="Henrissat B."/>
            <person name="Grigoriev I.V."/>
            <person name="Yang Z.L."/>
            <person name="Xu J."/>
            <person name="Martin F.M."/>
        </authorList>
    </citation>
    <scope>NUCLEOTIDE SEQUENCE</scope>
    <source>
        <strain evidence="1">ATCC 28755</strain>
    </source>
</reference>
<name>A0ACB7ZPU2_9AGAM</name>
<dbReference type="EMBL" id="MU269220">
    <property type="protein sequence ID" value="KAH7903101.1"/>
    <property type="molecule type" value="Genomic_DNA"/>
</dbReference>
<gene>
    <name evidence="1" type="ORF">BJ138DRAFT_1120731</name>
</gene>
<organism evidence="1 2">
    <name type="scientific">Hygrophoropsis aurantiaca</name>
    <dbReference type="NCBI Taxonomy" id="72124"/>
    <lineage>
        <taxon>Eukaryota</taxon>
        <taxon>Fungi</taxon>
        <taxon>Dikarya</taxon>
        <taxon>Basidiomycota</taxon>
        <taxon>Agaricomycotina</taxon>
        <taxon>Agaricomycetes</taxon>
        <taxon>Agaricomycetidae</taxon>
        <taxon>Boletales</taxon>
        <taxon>Coniophorineae</taxon>
        <taxon>Hygrophoropsidaceae</taxon>
        <taxon>Hygrophoropsis</taxon>
    </lineage>
</organism>
<protein>
    <submittedName>
        <fullName evidence="1">Uncharacterized protein</fullName>
    </submittedName>
</protein>
<proteinExistence type="predicted"/>
<keyword evidence="2" id="KW-1185">Reference proteome</keyword>
<sequence>MTPSQRFIDNYDVVHYFLTLSSLPLLNLMQTVSPALLNIVRGIKIQRYEQILKTFVPSDWIECLKVFDASQTVITGSCALAMFLGPSNVPSPRDLNLLVPLLNVHRLRKFLRKIGYNRTTRDIRRPLENTYVNCFEIFCSPTTSQRITVSESTGSDVLRLLLSSPTTADMIFMNHHGLIAFYSRLTTDYVAFRSQPDRPSLLHAQVSSASQSTFNVYQTCNEFCLNHWNRTKTLDHTSFYSITSPPSKNIQSHVLNNCIEWRLNARCLSPSICAVSNNPINCIWDPPRFTTESNIKNHERKISIDVAHITGLLYSCKIGHSVVVRVPYKNQDSLDKNNADLDVDFWVAQRPRQKNLFDRDDLQVIIETWPSDHTSESKYNLSVFSEHPDRTGPKSFSITSVLPARNTGHDINGDILVVKTSVKDCTSFLDVQDHQQQTIDSIIGAWATER</sequence>
<comment type="caution">
    <text evidence="1">The sequence shown here is derived from an EMBL/GenBank/DDBJ whole genome shotgun (WGS) entry which is preliminary data.</text>
</comment>
<accession>A0ACB7ZPU2</accession>